<proteinExistence type="predicted"/>
<evidence type="ECO:0000313" key="2">
    <source>
        <dbReference type="Proteomes" id="UP000483018"/>
    </source>
</evidence>
<accession>A0A7C8HDD8</accession>
<protein>
    <submittedName>
        <fullName evidence="1">Uncharacterized protein</fullName>
    </submittedName>
</protein>
<reference evidence="1 2" key="1">
    <citation type="submission" date="2019-12" db="EMBL/GenBank/DDBJ databases">
        <title>Defluviitalea raffinosedens, isolated from a biogas fermenter, genome sequencing and characterization.</title>
        <authorList>
            <person name="Rettenmaier R."/>
            <person name="Schneider M."/>
            <person name="Neuhaus K."/>
            <person name="Liebl W."/>
            <person name="Zverlov V."/>
        </authorList>
    </citation>
    <scope>NUCLEOTIDE SEQUENCE [LARGE SCALE GENOMIC DNA]</scope>
    <source>
        <strain evidence="1 2">249c-K6</strain>
    </source>
</reference>
<comment type="caution">
    <text evidence="1">The sequence shown here is derived from an EMBL/GenBank/DDBJ whole genome shotgun (WGS) entry which is preliminary data.</text>
</comment>
<dbReference type="OrthoDB" id="2019903at2"/>
<dbReference type="EMBL" id="WSLF01000014">
    <property type="protein sequence ID" value="KAE9630659.1"/>
    <property type="molecule type" value="Genomic_DNA"/>
</dbReference>
<dbReference type="AlphaFoldDB" id="A0A7C8HDD8"/>
<sequence length="348" mass="40019">MRKTLQYAAGYLKDILVSETYEAYEINPIYANDLSEENIRKGVLAVRAFLVRIYDALYAKGEIYDHGKKDAHEYANRTSLLVHYPFLNTVKIILMNIGYSGILAEDAQSIICENTIFNEKVSGAKNLECLRFLADCGLCVEGMDINNKKQKLTDIQTIKISYPDDPMMLTGLKVMATAEREHGTLVNQDIFLRCDYRVLKKETTDVFFVMQDMIRPLSSEIQDFIQELHYRYLNKGLNCIVEIKGFHIYIMYCYKRKVVWGLNASLNTGYHINVKPTKTEEYTDSIKTFSPILQDLIAKGYGCGRKREIGRCDGGCHGLRISLDDSVLDLKEDIKTWFDQEILCLQKR</sequence>
<gene>
    <name evidence="1" type="ORF">GND95_12110</name>
</gene>
<keyword evidence="2" id="KW-1185">Reference proteome</keyword>
<organism evidence="1 2">
    <name type="scientific">Defluviitalea raffinosedens</name>
    <dbReference type="NCBI Taxonomy" id="1450156"/>
    <lineage>
        <taxon>Bacteria</taxon>
        <taxon>Bacillati</taxon>
        <taxon>Bacillota</taxon>
        <taxon>Clostridia</taxon>
        <taxon>Lachnospirales</taxon>
        <taxon>Defluviitaleaceae</taxon>
        <taxon>Defluviitalea</taxon>
    </lineage>
</organism>
<evidence type="ECO:0000313" key="1">
    <source>
        <dbReference type="EMBL" id="KAE9630659.1"/>
    </source>
</evidence>
<dbReference type="RefSeq" id="WP_158741417.1">
    <property type="nucleotide sequence ID" value="NZ_JAFBEP010000014.1"/>
</dbReference>
<dbReference type="Proteomes" id="UP000483018">
    <property type="component" value="Unassembled WGS sequence"/>
</dbReference>
<name>A0A7C8HDD8_9FIRM</name>